<evidence type="ECO:0000313" key="6">
    <source>
        <dbReference type="Proteomes" id="UP000092443"/>
    </source>
</evidence>
<dbReference type="SMART" id="SM00385">
    <property type="entry name" value="CYCLIN"/>
    <property type="match status" value="1"/>
</dbReference>
<sequence length="309" mass="35429">MKLGEISENDTYQELLNKRGDFSDFFLQHIQDGSEEVENLDYVIIHLEGNLQSEELKEQKFVSVVTKNPLAIYTSAAVAQRKMITRSNSLRLASTNVISGTELKLSVCSVINRLMLLREPRKQRKTKGKVHLNINIHPILVKQKCLETVDKENIKDSKSYSSELLDGVNDIDEDDSENLLLASEYVNDIYDYLFQLEFEQPIVKNHLEGHVGVNVNMRPVLIDEINEVHLQFRLIPETFQMVVAIIERCLQAVTGTKRSQLQLVGVTGLFVAVKYEELFPPPIANFVYITHESYTDSQIRKMELKMIET</sequence>
<keyword evidence="1" id="KW-0132">Cell division</keyword>
<dbReference type="RefSeq" id="XP_037897559.1">
    <property type="nucleotide sequence ID" value="XM_038041631.1"/>
</dbReference>
<gene>
    <name evidence="7" type="primary">LOC119642485</name>
</gene>
<evidence type="ECO:0000259" key="5">
    <source>
        <dbReference type="SMART" id="SM00385"/>
    </source>
</evidence>
<protein>
    <submittedName>
        <fullName evidence="7">G2/mitotic-specific cyclin-B-like</fullName>
    </submittedName>
</protein>
<dbReference type="InterPro" id="IPR006671">
    <property type="entry name" value="Cyclin_N"/>
</dbReference>
<dbReference type="Gene3D" id="1.10.472.10">
    <property type="entry name" value="Cyclin-like"/>
    <property type="match status" value="1"/>
</dbReference>
<evidence type="ECO:0000256" key="4">
    <source>
        <dbReference type="RuleBase" id="RU000383"/>
    </source>
</evidence>
<evidence type="ECO:0000256" key="1">
    <source>
        <dbReference type="ARBA" id="ARBA00022618"/>
    </source>
</evidence>
<dbReference type="KEGG" id="gfs:119642485"/>
<proteinExistence type="inferred from homology"/>
<dbReference type="InterPro" id="IPR013763">
    <property type="entry name" value="Cyclin-like_dom"/>
</dbReference>
<dbReference type="AlphaFoldDB" id="A0A9C6E227"/>
<dbReference type="Pfam" id="PF00134">
    <property type="entry name" value="Cyclin_N"/>
    <property type="match status" value="1"/>
</dbReference>
<name>A0A9C6E227_9MUSC</name>
<dbReference type="FunFam" id="1.10.472.10:FF:000001">
    <property type="entry name" value="G2/mitotic-specific cyclin"/>
    <property type="match status" value="1"/>
</dbReference>
<evidence type="ECO:0000256" key="2">
    <source>
        <dbReference type="ARBA" id="ARBA00023127"/>
    </source>
</evidence>
<organism evidence="6 7">
    <name type="scientific">Glossina fuscipes</name>
    <dbReference type="NCBI Taxonomy" id="7396"/>
    <lineage>
        <taxon>Eukaryota</taxon>
        <taxon>Metazoa</taxon>
        <taxon>Ecdysozoa</taxon>
        <taxon>Arthropoda</taxon>
        <taxon>Hexapoda</taxon>
        <taxon>Insecta</taxon>
        <taxon>Pterygota</taxon>
        <taxon>Neoptera</taxon>
        <taxon>Endopterygota</taxon>
        <taxon>Diptera</taxon>
        <taxon>Brachycera</taxon>
        <taxon>Muscomorpha</taxon>
        <taxon>Hippoboscoidea</taxon>
        <taxon>Glossinidae</taxon>
        <taxon>Glossina</taxon>
    </lineage>
</organism>
<evidence type="ECO:0000256" key="3">
    <source>
        <dbReference type="ARBA" id="ARBA00023306"/>
    </source>
</evidence>
<accession>A0A9C6E227</accession>
<reference evidence="7" key="1">
    <citation type="submission" date="2025-08" db="UniProtKB">
        <authorList>
            <consortium name="RefSeq"/>
        </authorList>
    </citation>
    <scope>IDENTIFICATION</scope>
    <source>
        <tissue evidence="7">Whole body pupa</tissue>
    </source>
</reference>
<feature type="domain" description="Cyclin-like" evidence="5">
    <location>
        <begin position="223"/>
        <end position="308"/>
    </location>
</feature>
<dbReference type="InterPro" id="IPR039361">
    <property type="entry name" value="Cyclin"/>
</dbReference>
<comment type="similarity">
    <text evidence="4">Belongs to the cyclin family.</text>
</comment>
<keyword evidence="2 4" id="KW-0195">Cyclin</keyword>
<dbReference type="GeneID" id="119642485"/>
<dbReference type="SUPFAM" id="SSF47954">
    <property type="entry name" value="Cyclin-like"/>
    <property type="match status" value="1"/>
</dbReference>
<dbReference type="InterPro" id="IPR036915">
    <property type="entry name" value="Cyclin-like_sf"/>
</dbReference>
<keyword evidence="3" id="KW-0131">Cell cycle</keyword>
<dbReference type="GO" id="GO:0005634">
    <property type="term" value="C:nucleus"/>
    <property type="evidence" value="ECO:0007669"/>
    <property type="project" value="UniProtKB-ARBA"/>
</dbReference>
<dbReference type="PANTHER" id="PTHR10177">
    <property type="entry name" value="CYCLINS"/>
    <property type="match status" value="1"/>
</dbReference>
<evidence type="ECO:0000313" key="7">
    <source>
        <dbReference type="RefSeq" id="XP_037897559.1"/>
    </source>
</evidence>
<dbReference type="Proteomes" id="UP000092443">
    <property type="component" value="Unplaced"/>
</dbReference>
<keyword evidence="6" id="KW-1185">Reference proteome</keyword>
<dbReference type="GO" id="GO:0051301">
    <property type="term" value="P:cell division"/>
    <property type="evidence" value="ECO:0007669"/>
    <property type="project" value="UniProtKB-KW"/>
</dbReference>